<keyword evidence="2" id="KW-0805">Transcription regulation</keyword>
<dbReference type="InterPro" id="IPR036388">
    <property type="entry name" value="WH-like_DNA-bd_sf"/>
</dbReference>
<dbReference type="SUPFAM" id="SSF46785">
    <property type="entry name" value="Winged helix' DNA-binding domain"/>
    <property type="match status" value="1"/>
</dbReference>
<evidence type="ECO:0000256" key="1">
    <source>
        <dbReference type="ARBA" id="ARBA00009437"/>
    </source>
</evidence>
<evidence type="ECO:0000256" key="4">
    <source>
        <dbReference type="ARBA" id="ARBA00023163"/>
    </source>
</evidence>
<dbReference type="InterPro" id="IPR036390">
    <property type="entry name" value="WH_DNA-bd_sf"/>
</dbReference>
<evidence type="ECO:0000259" key="5">
    <source>
        <dbReference type="PROSITE" id="PS50931"/>
    </source>
</evidence>
<comment type="similarity">
    <text evidence="1">Belongs to the LysR transcriptional regulatory family.</text>
</comment>
<accession>A0A482PVH8</accession>
<reference evidence="6" key="1">
    <citation type="submission" date="2019-03" db="EMBL/GenBank/DDBJ databases">
        <title>Complete genome sequence of enteropathogenic Citrobacter rodentium strain DBS100.</title>
        <authorList>
            <person name="Popov G."/>
            <person name="Fiebig A."/>
            <person name="Shideler S."/>
            <person name="Coombes B."/>
            <person name="Savchenko A."/>
        </authorList>
    </citation>
    <scope>NUCLEOTIDE SEQUENCE</scope>
    <source>
        <strain evidence="6">DBS100</strain>
    </source>
</reference>
<evidence type="ECO:0000313" key="6">
    <source>
        <dbReference type="EMBL" id="QBY32122.1"/>
    </source>
</evidence>
<name>A0A482PVH8_CITRO</name>
<dbReference type="PROSITE" id="PS50931">
    <property type="entry name" value="HTH_LYSR"/>
    <property type="match status" value="1"/>
</dbReference>
<sequence>MNWSYSVKKEFDYNLIKVLDAVISAGNVTKASKRLAVTPAAVSIALTRLQGFYNEALFVRGRSGLIPTMKALEIHERFCQAIDLIKLTLTPQKQSAERNKITILGGDITENYYLSQLYDDKLFERFTFRHFSNRNRDGEEMKRLLIMEECDIAISPTLVNDNDFECKPIDNFKHFCVICGKDNLLSELSQLSLHNFFSAHHAVFKANDYTAVTIKDNNLYNNNADYKERRIVGYKSDSLTGLISIVERTQLVALMPLKVATFFKNQRKYNINILQPPREMLIKPINVYAYWHKRNTKYPHIEEIVTMLHTLSAFRH</sequence>
<dbReference type="Gene3D" id="3.40.190.10">
    <property type="entry name" value="Periplasmic binding protein-like II"/>
    <property type="match status" value="2"/>
</dbReference>
<dbReference type="AlphaFoldDB" id="A0A482PVH8"/>
<dbReference type="Pfam" id="PF00126">
    <property type="entry name" value="HTH_1"/>
    <property type="match status" value="1"/>
</dbReference>
<gene>
    <name evidence="6" type="ORF">E2R62_22295</name>
</gene>
<dbReference type="InterPro" id="IPR050389">
    <property type="entry name" value="LysR-type_TF"/>
</dbReference>
<organism evidence="6">
    <name type="scientific">Citrobacter rodentium</name>
    <dbReference type="NCBI Taxonomy" id="67825"/>
    <lineage>
        <taxon>Bacteria</taxon>
        <taxon>Pseudomonadati</taxon>
        <taxon>Pseudomonadota</taxon>
        <taxon>Gammaproteobacteria</taxon>
        <taxon>Enterobacterales</taxon>
        <taxon>Enterobacteriaceae</taxon>
        <taxon>Citrobacter</taxon>
    </lineage>
</organism>
<dbReference type="GO" id="GO:0003700">
    <property type="term" value="F:DNA-binding transcription factor activity"/>
    <property type="evidence" value="ECO:0007669"/>
    <property type="project" value="InterPro"/>
</dbReference>
<dbReference type="InterPro" id="IPR000847">
    <property type="entry name" value="LysR_HTH_N"/>
</dbReference>
<dbReference type="GO" id="GO:0003677">
    <property type="term" value="F:DNA binding"/>
    <property type="evidence" value="ECO:0007669"/>
    <property type="project" value="UniProtKB-KW"/>
</dbReference>
<feature type="domain" description="HTH lysR-type" evidence="5">
    <location>
        <begin position="11"/>
        <end position="68"/>
    </location>
</feature>
<dbReference type="Gene3D" id="1.10.10.10">
    <property type="entry name" value="Winged helix-like DNA-binding domain superfamily/Winged helix DNA-binding domain"/>
    <property type="match status" value="1"/>
</dbReference>
<dbReference type="PANTHER" id="PTHR30118">
    <property type="entry name" value="HTH-TYPE TRANSCRIPTIONAL REGULATOR LEUO-RELATED"/>
    <property type="match status" value="1"/>
</dbReference>
<keyword evidence="3" id="KW-0238">DNA-binding</keyword>
<dbReference type="PANTHER" id="PTHR30118:SF6">
    <property type="entry name" value="HTH-TYPE TRANSCRIPTIONAL REGULATOR LEUO"/>
    <property type="match status" value="1"/>
</dbReference>
<evidence type="ECO:0000256" key="3">
    <source>
        <dbReference type="ARBA" id="ARBA00023125"/>
    </source>
</evidence>
<dbReference type="EMBL" id="CP038008">
    <property type="protein sequence ID" value="QBY32122.1"/>
    <property type="molecule type" value="Genomic_DNA"/>
</dbReference>
<proteinExistence type="inferred from homology"/>
<protein>
    <submittedName>
        <fullName evidence="6">LysR family transcriptional regulator</fullName>
    </submittedName>
</protein>
<dbReference type="SUPFAM" id="SSF53850">
    <property type="entry name" value="Periplasmic binding protein-like II"/>
    <property type="match status" value="1"/>
</dbReference>
<evidence type="ECO:0000256" key="2">
    <source>
        <dbReference type="ARBA" id="ARBA00023015"/>
    </source>
</evidence>
<keyword evidence="4" id="KW-0804">Transcription</keyword>